<evidence type="ECO:0000313" key="2">
    <source>
        <dbReference type="Proteomes" id="UP001180020"/>
    </source>
</evidence>
<gene>
    <name evidence="1" type="ORF">QJS10_CPA02g00623</name>
</gene>
<sequence length="74" mass="8090">MDEKSEPSITSSSTRFAHIETPIHTLGFEKKGEPVEDAFARRVGGLLSVIAPPDWVRSVGLRDHPSHGRVVAAR</sequence>
<evidence type="ECO:0000313" key="1">
    <source>
        <dbReference type="EMBL" id="KAK1323018.1"/>
    </source>
</evidence>
<reference evidence="1" key="1">
    <citation type="journal article" date="2023" name="Nat. Commun.">
        <title>Diploid and tetraploid genomes of Acorus and the evolution of monocots.</title>
        <authorList>
            <person name="Ma L."/>
            <person name="Liu K.W."/>
            <person name="Li Z."/>
            <person name="Hsiao Y.Y."/>
            <person name="Qi Y."/>
            <person name="Fu T."/>
            <person name="Tang G.D."/>
            <person name="Zhang D."/>
            <person name="Sun W.H."/>
            <person name="Liu D.K."/>
            <person name="Li Y."/>
            <person name="Chen G.Z."/>
            <person name="Liu X.D."/>
            <person name="Liao X.Y."/>
            <person name="Jiang Y.T."/>
            <person name="Yu X."/>
            <person name="Hao Y."/>
            <person name="Huang J."/>
            <person name="Zhao X.W."/>
            <person name="Ke S."/>
            <person name="Chen Y.Y."/>
            <person name="Wu W.L."/>
            <person name="Hsu J.L."/>
            <person name="Lin Y.F."/>
            <person name="Huang M.D."/>
            <person name="Li C.Y."/>
            <person name="Huang L."/>
            <person name="Wang Z.W."/>
            <person name="Zhao X."/>
            <person name="Zhong W.Y."/>
            <person name="Peng D.H."/>
            <person name="Ahmad S."/>
            <person name="Lan S."/>
            <person name="Zhang J.S."/>
            <person name="Tsai W.C."/>
            <person name="Van de Peer Y."/>
            <person name="Liu Z.J."/>
        </authorList>
    </citation>
    <scope>NUCLEOTIDE SEQUENCE</scope>
    <source>
        <strain evidence="1">CP</strain>
    </source>
</reference>
<dbReference type="AlphaFoldDB" id="A0AAV9FF20"/>
<dbReference type="Proteomes" id="UP001180020">
    <property type="component" value="Unassembled WGS sequence"/>
</dbReference>
<accession>A0AAV9FF20</accession>
<protein>
    <submittedName>
        <fullName evidence="1">Uncharacterized protein</fullName>
    </submittedName>
</protein>
<organism evidence="1 2">
    <name type="scientific">Acorus calamus</name>
    <name type="common">Sweet flag</name>
    <dbReference type="NCBI Taxonomy" id="4465"/>
    <lineage>
        <taxon>Eukaryota</taxon>
        <taxon>Viridiplantae</taxon>
        <taxon>Streptophyta</taxon>
        <taxon>Embryophyta</taxon>
        <taxon>Tracheophyta</taxon>
        <taxon>Spermatophyta</taxon>
        <taxon>Magnoliopsida</taxon>
        <taxon>Liliopsida</taxon>
        <taxon>Acoraceae</taxon>
        <taxon>Acorus</taxon>
    </lineage>
</organism>
<reference evidence="1" key="2">
    <citation type="submission" date="2023-06" db="EMBL/GenBank/DDBJ databases">
        <authorList>
            <person name="Ma L."/>
            <person name="Liu K.-W."/>
            <person name="Li Z."/>
            <person name="Hsiao Y.-Y."/>
            <person name="Qi Y."/>
            <person name="Fu T."/>
            <person name="Tang G."/>
            <person name="Zhang D."/>
            <person name="Sun W.-H."/>
            <person name="Liu D.-K."/>
            <person name="Li Y."/>
            <person name="Chen G.-Z."/>
            <person name="Liu X.-D."/>
            <person name="Liao X.-Y."/>
            <person name="Jiang Y.-T."/>
            <person name="Yu X."/>
            <person name="Hao Y."/>
            <person name="Huang J."/>
            <person name="Zhao X.-W."/>
            <person name="Ke S."/>
            <person name="Chen Y.-Y."/>
            <person name="Wu W.-L."/>
            <person name="Hsu J.-L."/>
            <person name="Lin Y.-F."/>
            <person name="Huang M.-D."/>
            <person name="Li C.-Y."/>
            <person name="Huang L."/>
            <person name="Wang Z.-W."/>
            <person name="Zhao X."/>
            <person name="Zhong W.-Y."/>
            <person name="Peng D.-H."/>
            <person name="Ahmad S."/>
            <person name="Lan S."/>
            <person name="Zhang J.-S."/>
            <person name="Tsai W.-C."/>
            <person name="Van De Peer Y."/>
            <person name="Liu Z.-J."/>
        </authorList>
    </citation>
    <scope>NUCLEOTIDE SEQUENCE</scope>
    <source>
        <strain evidence="1">CP</strain>
        <tissue evidence="1">Leaves</tissue>
    </source>
</reference>
<proteinExistence type="predicted"/>
<dbReference type="EMBL" id="JAUJYO010000002">
    <property type="protein sequence ID" value="KAK1323018.1"/>
    <property type="molecule type" value="Genomic_DNA"/>
</dbReference>
<keyword evidence="2" id="KW-1185">Reference proteome</keyword>
<name>A0AAV9FF20_ACOCL</name>
<comment type="caution">
    <text evidence="1">The sequence shown here is derived from an EMBL/GenBank/DDBJ whole genome shotgun (WGS) entry which is preliminary data.</text>
</comment>